<dbReference type="EMBL" id="BK032721">
    <property type="protein sequence ID" value="DAF56644.1"/>
    <property type="molecule type" value="Genomic_DNA"/>
</dbReference>
<protein>
    <submittedName>
        <fullName evidence="2">Peptidase</fullName>
    </submittedName>
</protein>
<dbReference type="InterPro" id="IPR009045">
    <property type="entry name" value="Zn_M74/Hedgehog-like"/>
</dbReference>
<dbReference type="InterPro" id="IPR013230">
    <property type="entry name" value="Peptidase_M15A_C"/>
</dbReference>
<sequence>MDNQITKNFTLSELTYSDTAKAKKLDNTPTEIEYNNMKNLCENVLQPLRDALGKPIRVNSCYRGKQLNEAVGGSKTSQHCKGQAADIEIIGMSNYDLACYIRDNFDFDQLILEFTDNIKNDINAGWVHVSYVSPSVNRKQCLTINKSGTKLGF</sequence>
<evidence type="ECO:0000313" key="2">
    <source>
        <dbReference type="EMBL" id="DAF56644.1"/>
    </source>
</evidence>
<dbReference type="SUPFAM" id="SSF55166">
    <property type="entry name" value="Hedgehog/DD-peptidase"/>
    <property type="match status" value="1"/>
</dbReference>
<dbReference type="Gene3D" id="3.30.1380.10">
    <property type="match status" value="1"/>
</dbReference>
<proteinExistence type="predicted"/>
<dbReference type="Pfam" id="PF08291">
    <property type="entry name" value="Peptidase_M15_3"/>
    <property type="match status" value="1"/>
</dbReference>
<organism evidence="2">
    <name type="scientific">Myoviridae sp. ctWb16</name>
    <dbReference type="NCBI Taxonomy" id="2827690"/>
    <lineage>
        <taxon>Viruses</taxon>
        <taxon>Duplodnaviria</taxon>
        <taxon>Heunggongvirae</taxon>
        <taxon>Uroviricota</taxon>
        <taxon>Caudoviricetes</taxon>
    </lineage>
</organism>
<reference evidence="2" key="1">
    <citation type="journal article" date="2021" name="Proc. Natl. Acad. Sci. U.S.A.">
        <title>A Catalog of Tens of Thousands of Viruses from Human Metagenomes Reveals Hidden Associations with Chronic Diseases.</title>
        <authorList>
            <person name="Tisza M.J."/>
            <person name="Buck C.B."/>
        </authorList>
    </citation>
    <scope>NUCLEOTIDE SEQUENCE</scope>
    <source>
        <strain evidence="2">CtWb16</strain>
    </source>
</reference>
<accession>A0A8S5SZV8</accession>
<evidence type="ECO:0000259" key="1">
    <source>
        <dbReference type="Pfam" id="PF08291"/>
    </source>
</evidence>
<feature type="domain" description="Peptidase M15A C-terminal" evidence="1">
    <location>
        <begin position="7"/>
        <end position="118"/>
    </location>
</feature>
<name>A0A8S5SZV8_9CAUD</name>